<proteinExistence type="inferred from homology"/>
<dbReference type="EC" id="2.6.1.-" evidence="7"/>
<evidence type="ECO:0000256" key="2">
    <source>
        <dbReference type="ARBA" id="ARBA00007441"/>
    </source>
</evidence>
<dbReference type="PANTHER" id="PTHR11879">
    <property type="entry name" value="ASPARTATE AMINOTRANSFERASE"/>
    <property type="match status" value="1"/>
</dbReference>
<evidence type="ECO:0000313" key="11">
    <source>
        <dbReference type="Proteomes" id="UP000612855"/>
    </source>
</evidence>
<feature type="domain" description="Aminotransferase class I/classII large" evidence="9">
    <location>
        <begin position="27"/>
        <end position="389"/>
    </location>
</feature>
<dbReference type="Pfam" id="PF00155">
    <property type="entry name" value="Aminotran_1_2"/>
    <property type="match status" value="1"/>
</dbReference>
<dbReference type="RefSeq" id="WP_188478996.1">
    <property type="nucleotide sequence ID" value="NZ_BMFJ01000002.1"/>
</dbReference>
<dbReference type="SUPFAM" id="SSF53383">
    <property type="entry name" value="PLP-dependent transferases"/>
    <property type="match status" value="1"/>
</dbReference>
<evidence type="ECO:0000313" key="10">
    <source>
        <dbReference type="EMBL" id="GGE43786.1"/>
    </source>
</evidence>
<dbReference type="PRINTS" id="PR00799">
    <property type="entry name" value="TRANSAMINASE"/>
</dbReference>
<comment type="cofactor">
    <cofactor evidence="1 7">
        <name>pyridoxal 5'-phosphate</name>
        <dbReference type="ChEBI" id="CHEBI:597326"/>
    </cofactor>
</comment>
<protein>
    <recommendedName>
        <fullName evidence="7">Aminotransferase</fullName>
        <ecNumber evidence="7">2.6.1.-</ecNumber>
    </recommendedName>
</protein>
<accession>A0A917AD04</accession>
<evidence type="ECO:0000256" key="7">
    <source>
        <dbReference type="RuleBase" id="RU000481"/>
    </source>
</evidence>
<dbReference type="InterPro" id="IPR015421">
    <property type="entry name" value="PyrdxlP-dep_Trfase_major"/>
</dbReference>
<dbReference type="GO" id="GO:0030170">
    <property type="term" value="F:pyridoxal phosphate binding"/>
    <property type="evidence" value="ECO:0007669"/>
    <property type="project" value="InterPro"/>
</dbReference>
<sequence length="400" mass="42379">MLEALKPQPEDQILMLMDQFRADTRADKIDLGVGVYRNSQGVTPVMGAVKSAERQLWESQTTKGYTSLIGDPAFVDAMRDLVIGDAVDPARLAGAASVGGTGAIRLGLDLARLAAPQATVHIPDPSWPNHRAIVAAIGMPMKTFRYFDADENALDMPGMIADLGAVAAGDVVILHGCCHNPTGSDPTPAQWADIVAALSGTGAVVLVDLAYLGLGDGIEADAAATRMLLAGLPEVIVAVSCSKNFGLYRDRAGVVLVSGQSAAQAALVRANLATLNRLSYSFPADHGARLVEMILADAALRAEWTEELSEMRNRINALRRDLAEALRDAAGSDRFAHFGSQRGMFSRLGATPDEVRRLREDHAIYMVGDGRMNIAGLAKEDIPRLARAIAEVCGQAQSAG</sequence>
<keyword evidence="4 7" id="KW-0032">Aminotransferase</keyword>
<organism evidence="10 11">
    <name type="scientific">Primorskyibacter flagellatus</name>
    <dbReference type="NCBI Taxonomy" id="1387277"/>
    <lineage>
        <taxon>Bacteria</taxon>
        <taxon>Pseudomonadati</taxon>
        <taxon>Pseudomonadota</taxon>
        <taxon>Alphaproteobacteria</taxon>
        <taxon>Rhodobacterales</taxon>
        <taxon>Roseobacteraceae</taxon>
        <taxon>Primorskyibacter</taxon>
    </lineage>
</organism>
<dbReference type="InterPro" id="IPR015424">
    <property type="entry name" value="PyrdxlP-dep_Trfase"/>
</dbReference>
<evidence type="ECO:0000256" key="5">
    <source>
        <dbReference type="ARBA" id="ARBA00022679"/>
    </source>
</evidence>
<evidence type="ECO:0000256" key="6">
    <source>
        <dbReference type="ARBA" id="ARBA00022898"/>
    </source>
</evidence>
<evidence type="ECO:0000256" key="8">
    <source>
        <dbReference type="SAM" id="Coils"/>
    </source>
</evidence>
<dbReference type="GO" id="GO:0004838">
    <property type="term" value="F:L-tyrosine-2-oxoglutarate transaminase activity"/>
    <property type="evidence" value="ECO:0007669"/>
    <property type="project" value="TreeGrafter"/>
</dbReference>
<dbReference type="AlphaFoldDB" id="A0A917AD04"/>
<feature type="coiled-coil region" evidence="8">
    <location>
        <begin position="301"/>
        <end position="328"/>
    </location>
</feature>
<comment type="similarity">
    <text evidence="2 7">Belongs to the class-I pyridoxal-phosphate-dependent aminotransferase family.</text>
</comment>
<keyword evidence="11" id="KW-1185">Reference proteome</keyword>
<dbReference type="PROSITE" id="PS00105">
    <property type="entry name" value="AA_TRANSFER_CLASS_1"/>
    <property type="match status" value="1"/>
</dbReference>
<name>A0A917AD04_9RHOB</name>
<dbReference type="PANTHER" id="PTHR11879:SF22">
    <property type="entry name" value="ASPARTATE AMINOTRANSFERASE, MITOCHONDRIAL"/>
    <property type="match status" value="1"/>
</dbReference>
<evidence type="ECO:0000256" key="4">
    <source>
        <dbReference type="ARBA" id="ARBA00022576"/>
    </source>
</evidence>
<dbReference type="InterPro" id="IPR004838">
    <property type="entry name" value="NHTrfase_class1_PyrdxlP-BS"/>
</dbReference>
<keyword evidence="6" id="KW-0663">Pyridoxal phosphate</keyword>
<dbReference type="Gene3D" id="3.90.1150.10">
    <property type="entry name" value="Aspartate Aminotransferase, domain 1"/>
    <property type="match status" value="1"/>
</dbReference>
<dbReference type="EMBL" id="BMFJ01000002">
    <property type="protein sequence ID" value="GGE43786.1"/>
    <property type="molecule type" value="Genomic_DNA"/>
</dbReference>
<dbReference type="Proteomes" id="UP000612855">
    <property type="component" value="Unassembled WGS sequence"/>
</dbReference>
<dbReference type="GO" id="GO:0042802">
    <property type="term" value="F:identical protein binding"/>
    <property type="evidence" value="ECO:0007669"/>
    <property type="project" value="TreeGrafter"/>
</dbReference>
<dbReference type="InterPro" id="IPR004839">
    <property type="entry name" value="Aminotransferase_I/II_large"/>
</dbReference>
<evidence type="ECO:0000256" key="1">
    <source>
        <dbReference type="ARBA" id="ARBA00001933"/>
    </source>
</evidence>
<dbReference type="Gene3D" id="3.40.640.10">
    <property type="entry name" value="Type I PLP-dependent aspartate aminotransferase-like (Major domain)"/>
    <property type="match status" value="1"/>
</dbReference>
<dbReference type="GO" id="GO:0005829">
    <property type="term" value="C:cytosol"/>
    <property type="evidence" value="ECO:0007669"/>
    <property type="project" value="TreeGrafter"/>
</dbReference>
<dbReference type="GO" id="GO:0004069">
    <property type="term" value="F:L-aspartate:2-oxoglutarate aminotransferase activity"/>
    <property type="evidence" value="ECO:0007669"/>
    <property type="project" value="TreeGrafter"/>
</dbReference>
<dbReference type="InterPro" id="IPR000796">
    <property type="entry name" value="Asp_trans"/>
</dbReference>
<keyword evidence="5 7" id="KW-0808">Transferase</keyword>
<dbReference type="NCBIfam" id="NF006719">
    <property type="entry name" value="PRK09257.1"/>
    <property type="match status" value="1"/>
</dbReference>
<reference evidence="11" key="1">
    <citation type="journal article" date="2019" name="Int. J. Syst. Evol. Microbiol.">
        <title>The Global Catalogue of Microorganisms (GCM) 10K type strain sequencing project: providing services to taxonomists for standard genome sequencing and annotation.</title>
        <authorList>
            <consortium name="The Broad Institute Genomics Platform"/>
            <consortium name="The Broad Institute Genome Sequencing Center for Infectious Disease"/>
            <person name="Wu L."/>
            <person name="Ma J."/>
        </authorList>
    </citation>
    <scope>NUCLEOTIDE SEQUENCE [LARGE SCALE GENOMIC DNA]</scope>
    <source>
        <strain evidence="11">CGMCC 1.12664</strain>
    </source>
</reference>
<dbReference type="GO" id="GO:0033585">
    <property type="term" value="P:L-phenylalanine biosynthetic process from chorismate via phenylpyruvate"/>
    <property type="evidence" value="ECO:0007669"/>
    <property type="project" value="TreeGrafter"/>
</dbReference>
<keyword evidence="8" id="KW-0175">Coiled coil</keyword>
<evidence type="ECO:0000256" key="3">
    <source>
        <dbReference type="ARBA" id="ARBA00011738"/>
    </source>
</evidence>
<dbReference type="CDD" id="cd00609">
    <property type="entry name" value="AAT_like"/>
    <property type="match status" value="1"/>
</dbReference>
<dbReference type="InterPro" id="IPR015422">
    <property type="entry name" value="PyrdxlP-dep_Trfase_small"/>
</dbReference>
<gene>
    <name evidence="10" type="primary">TyrB</name>
    <name evidence="10" type="ORF">GCM10011360_33820</name>
</gene>
<evidence type="ECO:0000259" key="9">
    <source>
        <dbReference type="Pfam" id="PF00155"/>
    </source>
</evidence>
<comment type="subunit">
    <text evidence="3">Homodimer.</text>
</comment>
<comment type="caution">
    <text evidence="10">The sequence shown here is derived from an EMBL/GenBank/DDBJ whole genome shotgun (WGS) entry which is preliminary data.</text>
</comment>